<proteinExistence type="predicted"/>
<name>A0ABP0ASB2_9PEZI</name>
<dbReference type="EMBL" id="CAWUHC010000004">
    <property type="protein sequence ID" value="CAK7210120.1"/>
    <property type="molecule type" value="Genomic_DNA"/>
</dbReference>
<protein>
    <recommendedName>
        <fullName evidence="7">EGF domain-specific O-linked N-acetylglucosamine transferase</fullName>
        <ecNumber evidence="1">2.4.1.255</ecNumber>
    </recommendedName>
    <alternativeName>
        <fullName evidence="8">Extracellular O-linked N-acetylglucosamine transferase</fullName>
    </alternativeName>
</protein>
<evidence type="ECO:0000256" key="11">
    <source>
        <dbReference type="SAM" id="MobiDB-lite"/>
    </source>
</evidence>
<evidence type="ECO:0000259" key="12">
    <source>
        <dbReference type="Pfam" id="PF04577"/>
    </source>
</evidence>
<dbReference type="InterPro" id="IPR007657">
    <property type="entry name" value="Glycosyltransferase_61"/>
</dbReference>
<dbReference type="EC" id="2.4.1.255" evidence="1"/>
<keyword evidence="14" id="KW-1185">Reference proteome</keyword>
<dbReference type="PANTHER" id="PTHR20961">
    <property type="entry name" value="GLYCOSYLTRANSFERASE"/>
    <property type="match status" value="1"/>
</dbReference>
<evidence type="ECO:0000256" key="7">
    <source>
        <dbReference type="ARBA" id="ARBA00040944"/>
    </source>
</evidence>
<evidence type="ECO:0000256" key="5">
    <source>
        <dbReference type="ARBA" id="ARBA00022824"/>
    </source>
</evidence>
<evidence type="ECO:0000256" key="4">
    <source>
        <dbReference type="ARBA" id="ARBA00022729"/>
    </source>
</evidence>
<dbReference type="Proteomes" id="UP001642406">
    <property type="component" value="Unassembled WGS sequence"/>
</dbReference>
<evidence type="ECO:0000256" key="2">
    <source>
        <dbReference type="ARBA" id="ARBA00022676"/>
    </source>
</evidence>
<keyword evidence="4" id="KW-0732">Signal</keyword>
<keyword evidence="5" id="KW-0256">Endoplasmic reticulum</keyword>
<dbReference type="Pfam" id="PF04577">
    <property type="entry name" value="Glyco_transf_61"/>
    <property type="match status" value="1"/>
</dbReference>
<evidence type="ECO:0000313" key="13">
    <source>
        <dbReference type="EMBL" id="CAK7210120.1"/>
    </source>
</evidence>
<keyword evidence="6" id="KW-0325">Glycoprotein</keyword>
<dbReference type="InterPro" id="IPR049625">
    <property type="entry name" value="Glyco_transf_61_cat"/>
</dbReference>
<organism evidence="13 14">
    <name type="scientific">Sporothrix bragantina</name>
    <dbReference type="NCBI Taxonomy" id="671064"/>
    <lineage>
        <taxon>Eukaryota</taxon>
        <taxon>Fungi</taxon>
        <taxon>Dikarya</taxon>
        <taxon>Ascomycota</taxon>
        <taxon>Pezizomycotina</taxon>
        <taxon>Sordariomycetes</taxon>
        <taxon>Sordariomycetidae</taxon>
        <taxon>Ophiostomatales</taxon>
        <taxon>Ophiostomataceae</taxon>
        <taxon>Sporothrix</taxon>
    </lineage>
</organism>
<evidence type="ECO:0000256" key="10">
    <source>
        <dbReference type="ARBA" id="ARBA00049432"/>
    </source>
</evidence>
<feature type="compositionally biased region" description="Basic and acidic residues" evidence="11">
    <location>
        <begin position="298"/>
        <end position="319"/>
    </location>
</feature>
<feature type="domain" description="Glycosyltransferase 61 catalytic" evidence="12">
    <location>
        <begin position="163"/>
        <end position="250"/>
    </location>
</feature>
<evidence type="ECO:0000313" key="14">
    <source>
        <dbReference type="Proteomes" id="UP001642406"/>
    </source>
</evidence>
<feature type="region of interest" description="Disordered" evidence="11">
    <location>
        <begin position="293"/>
        <end position="326"/>
    </location>
</feature>
<sequence length="355" mass="40269">MASLEKTWVDTPPEKDSYVILVKREGNNNLWHSLMEIWSMMNSVDVLRMSRHQGTGDALYKTPRDVDNTYIVMLDDYTEESTFNLWQFFSSHPIIKLIDMIKDPSKMPTPLQSDTAHIIVPMAGASNPLWQNDWAVRDCREAPLLKLLVQRVFEHYKVPLEAGPRPVVSGDDKDIVVTFIDRRGTRQLINNVELLQALQNRYPSVVVQAVDFATLPLPNQLRLVQSTDVLVGVHGAGLTHTMFMRENAGAVVEIQPENMGHKGFRNLAAMTGHKYFSAQAKMVLPEELNVDIAPGEQAEEKDSKEGDQSAAVRRNEPDKPWQSSHVTMEEDRFLALMDVAIKSLYNEGMRNHHII</sequence>
<evidence type="ECO:0000256" key="3">
    <source>
        <dbReference type="ARBA" id="ARBA00022679"/>
    </source>
</evidence>
<keyword evidence="2" id="KW-0328">Glycosyltransferase</keyword>
<evidence type="ECO:0000256" key="9">
    <source>
        <dbReference type="ARBA" id="ARBA00048317"/>
    </source>
</evidence>
<evidence type="ECO:0000256" key="1">
    <source>
        <dbReference type="ARBA" id="ARBA00011970"/>
    </source>
</evidence>
<comment type="catalytic activity">
    <reaction evidence="9">
        <text>L-seryl-[protein] + UDP-N-acetyl-alpha-D-glucosamine = 3-O-(N-acetyl-beta-D-glucosaminyl)-L-seryl-[protein] + UDP + H(+)</text>
        <dbReference type="Rhea" id="RHEA:48904"/>
        <dbReference type="Rhea" id="RHEA-COMP:9863"/>
        <dbReference type="Rhea" id="RHEA-COMP:12251"/>
        <dbReference type="ChEBI" id="CHEBI:15378"/>
        <dbReference type="ChEBI" id="CHEBI:29999"/>
        <dbReference type="ChEBI" id="CHEBI:57705"/>
        <dbReference type="ChEBI" id="CHEBI:58223"/>
        <dbReference type="ChEBI" id="CHEBI:90838"/>
        <dbReference type="EC" id="2.4.1.255"/>
    </reaction>
</comment>
<comment type="catalytic activity">
    <reaction evidence="10">
        <text>L-threonyl-[protein] + UDP-N-acetyl-alpha-D-glucosamine = 3-O-(N-acetyl-beta-D-glucosaminyl)-L-threonyl-[protein] + UDP + H(+)</text>
        <dbReference type="Rhea" id="RHEA:48908"/>
        <dbReference type="Rhea" id="RHEA-COMP:11060"/>
        <dbReference type="Rhea" id="RHEA-COMP:12252"/>
        <dbReference type="ChEBI" id="CHEBI:15378"/>
        <dbReference type="ChEBI" id="CHEBI:30013"/>
        <dbReference type="ChEBI" id="CHEBI:57705"/>
        <dbReference type="ChEBI" id="CHEBI:58223"/>
        <dbReference type="ChEBI" id="CHEBI:90840"/>
        <dbReference type="EC" id="2.4.1.255"/>
    </reaction>
</comment>
<evidence type="ECO:0000256" key="8">
    <source>
        <dbReference type="ARBA" id="ARBA00042574"/>
    </source>
</evidence>
<accession>A0ABP0ASB2</accession>
<evidence type="ECO:0000256" key="6">
    <source>
        <dbReference type="ARBA" id="ARBA00023180"/>
    </source>
</evidence>
<reference evidence="13 14" key="1">
    <citation type="submission" date="2024-01" db="EMBL/GenBank/DDBJ databases">
        <authorList>
            <person name="Allen C."/>
            <person name="Tagirdzhanova G."/>
        </authorList>
    </citation>
    <scope>NUCLEOTIDE SEQUENCE [LARGE SCALE GENOMIC DNA]</scope>
</reference>
<gene>
    <name evidence="13" type="ORF">SBRCBS47491_000663</name>
</gene>
<keyword evidence="3" id="KW-0808">Transferase</keyword>
<dbReference type="PANTHER" id="PTHR20961:SF148">
    <property type="entry name" value="EGF DOMAIN-SPECIFIC O-LINKED N-ACETYLGLUCOSAMINE TRANSFERASE"/>
    <property type="match status" value="1"/>
</dbReference>
<comment type="caution">
    <text evidence="13">The sequence shown here is derived from an EMBL/GenBank/DDBJ whole genome shotgun (WGS) entry which is preliminary data.</text>
</comment>